<evidence type="ECO:0000256" key="9">
    <source>
        <dbReference type="ARBA" id="ARBA00022909"/>
    </source>
</evidence>
<dbReference type="Gene3D" id="3.20.20.20">
    <property type="entry name" value="Dihydropteroate synthase-like"/>
    <property type="match status" value="1"/>
</dbReference>
<dbReference type="EC" id="2.5.1.15" evidence="5"/>
<dbReference type="InterPro" id="IPR011005">
    <property type="entry name" value="Dihydropteroate_synth-like_sf"/>
</dbReference>
<feature type="domain" description="Pterin-binding" evidence="10">
    <location>
        <begin position="13"/>
        <end position="247"/>
    </location>
</feature>
<dbReference type="GO" id="GO:0005829">
    <property type="term" value="C:cytosol"/>
    <property type="evidence" value="ECO:0007669"/>
    <property type="project" value="TreeGrafter"/>
</dbReference>
<evidence type="ECO:0000256" key="5">
    <source>
        <dbReference type="ARBA" id="ARBA00012458"/>
    </source>
</evidence>
<keyword evidence="9" id="KW-0289">Folate biosynthesis</keyword>
<evidence type="ECO:0000256" key="8">
    <source>
        <dbReference type="ARBA" id="ARBA00022842"/>
    </source>
</evidence>
<dbReference type="PANTHER" id="PTHR20941:SF1">
    <property type="entry name" value="FOLIC ACID SYNTHESIS PROTEIN FOL1"/>
    <property type="match status" value="1"/>
</dbReference>
<sequence length="247" mass="27848">MSDWNELLDSINNKVIGIINSNNDSFTGDGIYKNKDNLSRLLANAKSKGIELIDVGCVSTKPNFKDISQEEEYKRLNFFLENYEGDFRLSIDTINRDVAEYSLDNNFEILNDVSGFRNSEMIKLAVERNSKIILVHNHPGSSHIQEKMEFKNVVQEVKAHLESKIISLISNGIKENQISIDPGLGFGKTMEDSKVIFANLDAFCFGFPLIVGYSKKKFTETLNLTDNQLFQHCMDSGAALVRLHIAS</sequence>
<dbReference type="Pfam" id="PF00809">
    <property type="entry name" value="Pterin_bind"/>
    <property type="match status" value="1"/>
</dbReference>
<evidence type="ECO:0000256" key="4">
    <source>
        <dbReference type="ARBA" id="ARBA00009503"/>
    </source>
</evidence>
<reference evidence="11" key="1">
    <citation type="journal article" date="2013" name="Sci. Rep.">
        <title>Metagenomics uncovers a new group of low GC and ultra-small marine Actinobacteria.</title>
        <authorList>
            <person name="Ghai R."/>
            <person name="Mizuno C.M."/>
            <person name="Picazo A."/>
            <person name="Camacho A."/>
            <person name="Rodriguez-Valera F."/>
        </authorList>
    </citation>
    <scope>NUCLEOTIDE SEQUENCE</scope>
</reference>
<protein>
    <recommendedName>
        <fullName evidence="5">dihydropteroate synthase</fullName>
        <ecNumber evidence="5">2.5.1.15</ecNumber>
    </recommendedName>
</protein>
<dbReference type="EMBL" id="KC811111">
    <property type="protein sequence ID" value="AGQ18755.1"/>
    <property type="molecule type" value="Genomic_DNA"/>
</dbReference>
<dbReference type="GO" id="GO:0046872">
    <property type="term" value="F:metal ion binding"/>
    <property type="evidence" value="ECO:0007669"/>
    <property type="project" value="UniProtKB-KW"/>
</dbReference>
<evidence type="ECO:0000259" key="10">
    <source>
        <dbReference type="PROSITE" id="PS50972"/>
    </source>
</evidence>
<dbReference type="GO" id="GO:0046656">
    <property type="term" value="P:folic acid biosynthetic process"/>
    <property type="evidence" value="ECO:0007669"/>
    <property type="project" value="UniProtKB-KW"/>
</dbReference>
<dbReference type="AlphaFoldDB" id="S5DPJ6"/>
<evidence type="ECO:0000256" key="1">
    <source>
        <dbReference type="ARBA" id="ARBA00000012"/>
    </source>
</evidence>
<comment type="similarity">
    <text evidence="4">Belongs to the DHPS family.</text>
</comment>
<keyword evidence="6" id="KW-0808">Transferase</keyword>
<dbReference type="InterPro" id="IPR006390">
    <property type="entry name" value="DHP_synth_dom"/>
</dbReference>
<dbReference type="GO" id="GO:0004156">
    <property type="term" value="F:dihydropteroate synthase activity"/>
    <property type="evidence" value="ECO:0007669"/>
    <property type="project" value="UniProtKB-EC"/>
</dbReference>
<evidence type="ECO:0000256" key="6">
    <source>
        <dbReference type="ARBA" id="ARBA00022679"/>
    </source>
</evidence>
<evidence type="ECO:0000256" key="7">
    <source>
        <dbReference type="ARBA" id="ARBA00022723"/>
    </source>
</evidence>
<dbReference type="PANTHER" id="PTHR20941">
    <property type="entry name" value="FOLATE SYNTHESIS PROTEINS"/>
    <property type="match status" value="1"/>
</dbReference>
<keyword evidence="7" id="KW-0479">Metal-binding</keyword>
<proteinExistence type="inferred from homology"/>
<comment type="cofactor">
    <cofactor evidence="2">
        <name>Mg(2+)</name>
        <dbReference type="ChEBI" id="CHEBI:18420"/>
    </cofactor>
</comment>
<dbReference type="NCBIfam" id="TIGR01496">
    <property type="entry name" value="DHPS"/>
    <property type="match status" value="1"/>
</dbReference>
<evidence type="ECO:0000313" key="11">
    <source>
        <dbReference type="EMBL" id="AGQ18755.1"/>
    </source>
</evidence>
<evidence type="ECO:0000256" key="3">
    <source>
        <dbReference type="ARBA" id="ARBA00004763"/>
    </source>
</evidence>
<dbReference type="InterPro" id="IPR000489">
    <property type="entry name" value="Pterin-binding_dom"/>
</dbReference>
<keyword evidence="8" id="KW-0460">Magnesium</keyword>
<comment type="catalytic activity">
    <reaction evidence="1">
        <text>(7,8-dihydropterin-6-yl)methyl diphosphate + 4-aminobenzoate = 7,8-dihydropteroate + diphosphate</text>
        <dbReference type="Rhea" id="RHEA:19949"/>
        <dbReference type="ChEBI" id="CHEBI:17836"/>
        <dbReference type="ChEBI" id="CHEBI:17839"/>
        <dbReference type="ChEBI" id="CHEBI:33019"/>
        <dbReference type="ChEBI" id="CHEBI:72950"/>
        <dbReference type="EC" id="2.5.1.15"/>
    </reaction>
</comment>
<accession>S5DPJ6</accession>
<comment type="pathway">
    <text evidence="3">Cofactor biosynthesis; tetrahydrofolate biosynthesis; 7,8-dihydrofolate from 2-amino-4-hydroxy-6-hydroxymethyl-7,8-dihydropteridine diphosphate and 4-aminobenzoate: step 1/2.</text>
</comment>
<name>S5DPJ6_9ACTN</name>
<organism evidence="11">
    <name type="scientific">Candidatus Actinomarina minuta</name>
    <dbReference type="NCBI Taxonomy" id="1389454"/>
    <lineage>
        <taxon>Bacteria</taxon>
        <taxon>Bacillati</taxon>
        <taxon>Actinomycetota</taxon>
        <taxon>Actinomycetes</taxon>
        <taxon>Candidatus Actinomarinidae</taxon>
        <taxon>Candidatus Actinomarinales</taxon>
        <taxon>Candidatus Actinomarineae</taxon>
        <taxon>Candidatus Actinomarinaceae</taxon>
        <taxon>Candidatus Actinomarina</taxon>
    </lineage>
</organism>
<dbReference type="InterPro" id="IPR045031">
    <property type="entry name" value="DHP_synth-like"/>
</dbReference>
<evidence type="ECO:0000256" key="2">
    <source>
        <dbReference type="ARBA" id="ARBA00001946"/>
    </source>
</evidence>
<dbReference type="GO" id="GO:0046654">
    <property type="term" value="P:tetrahydrofolate biosynthetic process"/>
    <property type="evidence" value="ECO:0007669"/>
    <property type="project" value="TreeGrafter"/>
</dbReference>
<dbReference type="SUPFAM" id="SSF51717">
    <property type="entry name" value="Dihydropteroate synthetase-like"/>
    <property type="match status" value="1"/>
</dbReference>
<dbReference type="PROSITE" id="PS50972">
    <property type="entry name" value="PTERIN_BINDING"/>
    <property type="match status" value="1"/>
</dbReference>